<evidence type="ECO:0000313" key="11">
    <source>
        <dbReference type="EMBL" id="ONK71964.1"/>
    </source>
</evidence>
<dbReference type="GO" id="GO:0015031">
    <property type="term" value="P:protein transport"/>
    <property type="evidence" value="ECO:0007669"/>
    <property type="project" value="UniProtKB-KW"/>
</dbReference>
<protein>
    <recommendedName>
        <fullName evidence="3">Conserved oligomeric Golgi complex subunit 2</fullName>
    </recommendedName>
    <alternativeName>
        <fullName evidence="8">Component of oligomeric Golgi complex 2</fullName>
    </alternativeName>
</protein>
<evidence type="ECO:0000259" key="9">
    <source>
        <dbReference type="Pfam" id="PF06148"/>
    </source>
</evidence>
<dbReference type="GO" id="GO:0042803">
    <property type="term" value="F:protein homodimerization activity"/>
    <property type="evidence" value="ECO:0007669"/>
    <property type="project" value="EnsemblPlants"/>
</dbReference>
<evidence type="ECO:0000256" key="5">
    <source>
        <dbReference type="ARBA" id="ARBA00022927"/>
    </source>
</evidence>
<evidence type="ECO:0000256" key="3">
    <source>
        <dbReference type="ARBA" id="ARBA00020977"/>
    </source>
</evidence>
<accession>A0A5P1F1E4</accession>
<comment type="subcellular location">
    <subcellularLocation>
        <location evidence="1">Golgi apparatus membrane</location>
        <topology evidence="1">Peripheral membrane protein</topology>
    </subcellularLocation>
</comment>
<name>A0A5P1F1E4_ASPOF</name>
<keyword evidence="4" id="KW-0813">Transport</keyword>
<sequence>MAPDLAPPRTPTDLFGDPIEDSAPLWFKASSFLSPSFDPESYIDDLKSFVPLESLAKELRSHLSSLKSELLRSHLSSLKSELVDLINRDYADFVSLSTRLVDVDSAVARMRAPIVEFREKVATFREAVDSALGNLREGLRQRAEAAAAREVLELLLDTFHVVSKVEKLIKELPSTPSDGSTIDIVHLDKGAIINDTYSQDMGNGTTLRETQSILLERIASEMNRLKFNINHAKNLPFIENMEKRIQSATLLLDGSLGHCFVNGLEHRDATAIYNCLRAYAAIDNTSAAEEIFRTTIVTPLIQKIIPYGQIQVVDGTSSDELEEDYTQIKQCIEKDCKFLLEISSSANSGLHVFDFLGNSILKEVLLAIQKGKPGAFSPGRPTEFLKNYKSSLDFLAFLEGYCPSRAAASKLRSETVYIDFMRQWNIGVYFSLRFQEIAGSLDSALMASTITRVDNKQGKFSKLTLKQSIALLDSLRSCWSEDVLVISCSDKFLRLSLQLLSRFSTWLSSGLVARKGDSAHSSTTHNSEWASTARIEDLIYVMHDVRSLVMEITGDYLGDVLRVLESCSAQVLDLVKQSILHGKKSLEECVPMIMDTIIDAIVKMSVEDLRQLKGITATYRMTNKLPVRHSPYVSGILRPLKNFLDGEHIDLVTKETVNQLLFGAAERITSRYYELAADVVNVARKTESSLLRLRQGAQRRVGGSSDTADSNISDTDKICRQLFLDIQEYGRPILLHSGLTRGKFQHIVHFGS</sequence>
<dbReference type="GO" id="GO:0017119">
    <property type="term" value="C:Golgi transport complex"/>
    <property type="evidence" value="ECO:0007669"/>
    <property type="project" value="TreeGrafter"/>
</dbReference>
<evidence type="ECO:0000256" key="2">
    <source>
        <dbReference type="ARBA" id="ARBA00007603"/>
    </source>
</evidence>
<dbReference type="Proteomes" id="UP000243459">
    <property type="component" value="Chromosome 4"/>
</dbReference>
<feature type="domain" description="COG complex component COG2 C-terminal" evidence="10">
    <location>
        <begin position="422"/>
        <end position="726"/>
    </location>
</feature>
<evidence type="ECO:0000256" key="8">
    <source>
        <dbReference type="ARBA" id="ARBA00031344"/>
    </source>
</evidence>
<keyword evidence="6" id="KW-0333">Golgi apparatus</keyword>
<dbReference type="EMBL" id="CM007384">
    <property type="protein sequence ID" value="ONK71964.1"/>
    <property type="molecule type" value="Genomic_DNA"/>
</dbReference>
<keyword evidence="7" id="KW-0472">Membrane</keyword>
<dbReference type="GO" id="GO:0060178">
    <property type="term" value="P:regulation of exocyst localization"/>
    <property type="evidence" value="ECO:0007669"/>
    <property type="project" value="EnsemblPlants"/>
</dbReference>
<dbReference type="GO" id="GO:0031410">
    <property type="term" value="C:cytoplasmic vesicle"/>
    <property type="evidence" value="ECO:0007669"/>
    <property type="project" value="EnsemblPlants"/>
</dbReference>
<gene>
    <name evidence="11" type="ORF">A4U43_C04F14250</name>
</gene>
<dbReference type="Pfam" id="PF06148">
    <property type="entry name" value="COG2_N"/>
    <property type="match status" value="1"/>
</dbReference>
<dbReference type="GO" id="GO:0007030">
    <property type="term" value="P:Golgi organization"/>
    <property type="evidence" value="ECO:0007669"/>
    <property type="project" value="InterPro"/>
</dbReference>
<feature type="domain" description="Conserved oligomeric Golgi complex subunit 2 N-terminal" evidence="9">
    <location>
        <begin position="71"/>
        <end position="111"/>
    </location>
</feature>
<dbReference type="Pfam" id="PF12022">
    <property type="entry name" value="COG2_C"/>
    <property type="match status" value="1"/>
</dbReference>
<dbReference type="InterPro" id="IPR009316">
    <property type="entry name" value="COG2"/>
</dbReference>
<dbReference type="AlphaFoldDB" id="A0A5P1F1E4"/>
<proteinExistence type="inferred from homology"/>
<evidence type="ECO:0000256" key="6">
    <source>
        <dbReference type="ARBA" id="ARBA00023034"/>
    </source>
</evidence>
<comment type="similarity">
    <text evidence="2">Belongs to the COG2 family.</text>
</comment>
<evidence type="ECO:0000256" key="7">
    <source>
        <dbReference type="ARBA" id="ARBA00023136"/>
    </source>
</evidence>
<dbReference type="GO" id="GO:0000139">
    <property type="term" value="C:Golgi membrane"/>
    <property type="evidence" value="ECO:0007669"/>
    <property type="project" value="UniProtKB-SubCell"/>
</dbReference>
<keyword evidence="5" id="KW-0653">Protein transport</keyword>
<dbReference type="GO" id="GO:0006891">
    <property type="term" value="P:intra-Golgi vesicle-mediated transport"/>
    <property type="evidence" value="ECO:0007669"/>
    <property type="project" value="TreeGrafter"/>
</dbReference>
<keyword evidence="12" id="KW-1185">Reference proteome</keyword>
<dbReference type="PANTHER" id="PTHR12961:SF0">
    <property type="entry name" value="CONSERVED OLIGOMERIC GOLGI COMPLEX SUBUNIT 2"/>
    <property type="match status" value="1"/>
</dbReference>
<organism evidence="11 12">
    <name type="scientific">Asparagus officinalis</name>
    <name type="common">Garden asparagus</name>
    <dbReference type="NCBI Taxonomy" id="4686"/>
    <lineage>
        <taxon>Eukaryota</taxon>
        <taxon>Viridiplantae</taxon>
        <taxon>Streptophyta</taxon>
        <taxon>Embryophyta</taxon>
        <taxon>Tracheophyta</taxon>
        <taxon>Spermatophyta</taxon>
        <taxon>Magnoliopsida</taxon>
        <taxon>Liliopsida</taxon>
        <taxon>Asparagales</taxon>
        <taxon>Asparagaceae</taxon>
        <taxon>Asparagoideae</taxon>
        <taxon>Asparagus</taxon>
    </lineage>
</organism>
<dbReference type="PANTHER" id="PTHR12961">
    <property type="entry name" value="CONSERVED OLIGOMERIC GOLGI COMPLEX COMPONENT 2"/>
    <property type="match status" value="1"/>
</dbReference>
<dbReference type="InterPro" id="IPR024602">
    <property type="entry name" value="COG_su2_N"/>
</dbReference>
<evidence type="ECO:0000256" key="1">
    <source>
        <dbReference type="ARBA" id="ARBA00004395"/>
    </source>
</evidence>
<dbReference type="OMA" id="CWAEGVY"/>
<reference evidence="12" key="1">
    <citation type="journal article" date="2017" name="Nat. Commun.">
        <title>The asparagus genome sheds light on the origin and evolution of a young Y chromosome.</title>
        <authorList>
            <person name="Harkess A."/>
            <person name="Zhou J."/>
            <person name="Xu C."/>
            <person name="Bowers J.E."/>
            <person name="Van der Hulst R."/>
            <person name="Ayyampalayam S."/>
            <person name="Mercati F."/>
            <person name="Riccardi P."/>
            <person name="McKain M.R."/>
            <person name="Kakrana A."/>
            <person name="Tang H."/>
            <person name="Ray J."/>
            <person name="Groenendijk J."/>
            <person name="Arikit S."/>
            <person name="Mathioni S.M."/>
            <person name="Nakano M."/>
            <person name="Shan H."/>
            <person name="Telgmann-Rauber A."/>
            <person name="Kanno A."/>
            <person name="Yue Z."/>
            <person name="Chen H."/>
            <person name="Li W."/>
            <person name="Chen Y."/>
            <person name="Xu X."/>
            <person name="Zhang Y."/>
            <person name="Luo S."/>
            <person name="Chen H."/>
            <person name="Gao J."/>
            <person name="Mao Z."/>
            <person name="Pires J.C."/>
            <person name="Luo M."/>
            <person name="Kudrna D."/>
            <person name="Wing R.A."/>
            <person name="Meyers B.C."/>
            <person name="Yi K."/>
            <person name="Kong H."/>
            <person name="Lavrijsen P."/>
            <person name="Sunseri F."/>
            <person name="Falavigna A."/>
            <person name="Ye Y."/>
            <person name="Leebens-Mack J.H."/>
            <person name="Chen G."/>
        </authorList>
    </citation>
    <scope>NUCLEOTIDE SEQUENCE [LARGE SCALE GENOMIC DNA]</scope>
    <source>
        <strain evidence="12">cv. DH0086</strain>
    </source>
</reference>
<dbReference type="Gramene" id="ONK71964">
    <property type="protein sequence ID" value="ONK71964"/>
    <property type="gene ID" value="A4U43_C04F14250"/>
</dbReference>
<evidence type="ECO:0000313" key="12">
    <source>
        <dbReference type="Proteomes" id="UP000243459"/>
    </source>
</evidence>
<evidence type="ECO:0000259" key="10">
    <source>
        <dbReference type="Pfam" id="PF12022"/>
    </source>
</evidence>
<dbReference type="InterPro" id="IPR024603">
    <property type="entry name" value="COG_complex_COG2_C"/>
</dbReference>
<evidence type="ECO:0000256" key="4">
    <source>
        <dbReference type="ARBA" id="ARBA00022448"/>
    </source>
</evidence>